<dbReference type="Proteomes" id="UP000232323">
    <property type="component" value="Unassembled WGS sequence"/>
</dbReference>
<name>A0A250XST0_9CHLO</name>
<reference evidence="3 4" key="1">
    <citation type="submission" date="2017-08" db="EMBL/GenBank/DDBJ databases">
        <title>Acidophilic green algal genome provides insights into adaptation to an acidic environment.</title>
        <authorList>
            <person name="Hirooka S."/>
            <person name="Hirose Y."/>
            <person name="Kanesaki Y."/>
            <person name="Higuchi S."/>
            <person name="Fujiwara T."/>
            <person name="Onuma R."/>
            <person name="Era A."/>
            <person name="Ohbayashi R."/>
            <person name="Uzuka A."/>
            <person name="Nozaki H."/>
            <person name="Yoshikawa H."/>
            <person name="Miyagishima S.Y."/>
        </authorList>
    </citation>
    <scope>NUCLEOTIDE SEQUENCE [LARGE SCALE GENOMIC DNA]</scope>
    <source>
        <strain evidence="3 4">NIES-2499</strain>
    </source>
</reference>
<keyword evidence="4" id="KW-1185">Reference proteome</keyword>
<dbReference type="EMBL" id="BEGY01000231">
    <property type="protein sequence ID" value="GAX86127.1"/>
    <property type="molecule type" value="Genomic_DNA"/>
</dbReference>
<accession>A0A250XST0</accession>
<sequence>MAHLHSVVLLFLQFAGWGTALAGLALLTDTCVKNPPGSSDNANPNYSLVFYGLDLVQQFEINANIAGSTAKTSINYQCGMQYSWYWTVVFLQLVALLIGFAAQFSPHKAHVALIGTYSTVTALWTIWVYPMCVNCYFYYTVLSISNNKWGQGYTVATAGAIAVLVGNFAFMFAQDTDQAAAYYRKNHMDAPPPAHGGFQVA</sequence>
<keyword evidence="2" id="KW-0732">Signal</keyword>
<evidence type="ECO:0000313" key="4">
    <source>
        <dbReference type="Proteomes" id="UP000232323"/>
    </source>
</evidence>
<keyword evidence="1" id="KW-0472">Membrane</keyword>
<evidence type="ECO:0008006" key="5">
    <source>
        <dbReference type="Google" id="ProtNLM"/>
    </source>
</evidence>
<evidence type="ECO:0000313" key="3">
    <source>
        <dbReference type="EMBL" id="GAX86127.1"/>
    </source>
</evidence>
<dbReference type="AlphaFoldDB" id="A0A250XST0"/>
<feature type="chain" id="PRO_5012987616" description="MARVEL domain-containing protein" evidence="2">
    <location>
        <begin position="21"/>
        <end position="201"/>
    </location>
</feature>
<feature type="transmembrane region" description="Helical" evidence="1">
    <location>
        <begin position="151"/>
        <end position="173"/>
    </location>
</feature>
<feature type="transmembrane region" description="Helical" evidence="1">
    <location>
        <begin position="83"/>
        <end position="102"/>
    </location>
</feature>
<feature type="transmembrane region" description="Helical" evidence="1">
    <location>
        <begin position="114"/>
        <end position="139"/>
    </location>
</feature>
<evidence type="ECO:0000256" key="1">
    <source>
        <dbReference type="SAM" id="Phobius"/>
    </source>
</evidence>
<keyword evidence="1" id="KW-1133">Transmembrane helix</keyword>
<gene>
    <name evidence="3" type="ORF">CEUSTIGMA_g13540.t1</name>
</gene>
<evidence type="ECO:0000256" key="2">
    <source>
        <dbReference type="SAM" id="SignalP"/>
    </source>
</evidence>
<organism evidence="3 4">
    <name type="scientific">Chlamydomonas eustigma</name>
    <dbReference type="NCBI Taxonomy" id="1157962"/>
    <lineage>
        <taxon>Eukaryota</taxon>
        <taxon>Viridiplantae</taxon>
        <taxon>Chlorophyta</taxon>
        <taxon>core chlorophytes</taxon>
        <taxon>Chlorophyceae</taxon>
        <taxon>CS clade</taxon>
        <taxon>Chlamydomonadales</taxon>
        <taxon>Chlamydomonadaceae</taxon>
        <taxon>Chlamydomonas</taxon>
    </lineage>
</organism>
<proteinExistence type="predicted"/>
<keyword evidence="1" id="KW-0812">Transmembrane</keyword>
<protein>
    <recommendedName>
        <fullName evidence="5">MARVEL domain-containing protein</fullName>
    </recommendedName>
</protein>
<comment type="caution">
    <text evidence="3">The sequence shown here is derived from an EMBL/GenBank/DDBJ whole genome shotgun (WGS) entry which is preliminary data.</text>
</comment>
<feature type="signal peptide" evidence="2">
    <location>
        <begin position="1"/>
        <end position="20"/>
    </location>
</feature>